<dbReference type="RefSeq" id="WP_177240683.1">
    <property type="nucleotide sequence ID" value="NZ_FOHX01000004.1"/>
</dbReference>
<reference evidence="3 4" key="1">
    <citation type="submission" date="2016-10" db="EMBL/GenBank/DDBJ databases">
        <authorList>
            <person name="de Groot N.N."/>
        </authorList>
    </citation>
    <scope>NUCLEOTIDE SEQUENCE [LARGE SCALE GENOMIC DNA]</scope>
    <source>
        <strain evidence="3 4">CGMCC 4.5598</strain>
    </source>
</reference>
<keyword evidence="2" id="KW-0560">Oxidoreductase</keyword>
<protein>
    <submittedName>
        <fullName evidence="3">NAD(P)-dependent dehydrogenase, short-chain alcohol dehydrogenase family</fullName>
    </submittedName>
</protein>
<accession>A0A1I0HX79</accession>
<dbReference type="GO" id="GO:0016491">
    <property type="term" value="F:oxidoreductase activity"/>
    <property type="evidence" value="ECO:0007669"/>
    <property type="project" value="UniProtKB-KW"/>
</dbReference>
<dbReference type="InterPro" id="IPR002347">
    <property type="entry name" value="SDR_fam"/>
</dbReference>
<dbReference type="AlphaFoldDB" id="A0A1I0HX79"/>
<dbReference type="Pfam" id="PF13561">
    <property type="entry name" value="adh_short_C2"/>
    <property type="match status" value="1"/>
</dbReference>
<dbReference type="InterPro" id="IPR036291">
    <property type="entry name" value="NAD(P)-bd_dom_sf"/>
</dbReference>
<name>A0A1I0HX79_9ACTN</name>
<dbReference type="PRINTS" id="PR00081">
    <property type="entry name" value="GDHRDH"/>
</dbReference>
<evidence type="ECO:0000313" key="4">
    <source>
        <dbReference type="Proteomes" id="UP000199361"/>
    </source>
</evidence>
<dbReference type="CDD" id="cd05233">
    <property type="entry name" value="SDR_c"/>
    <property type="match status" value="1"/>
</dbReference>
<evidence type="ECO:0000256" key="2">
    <source>
        <dbReference type="ARBA" id="ARBA00023002"/>
    </source>
</evidence>
<dbReference type="Gene3D" id="3.40.50.720">
    <property type="entry name" value="NAD(P)-binding Rossmann-like Domain"/>
    <property type="match status" value="1"/>
</dbReference>
<dbReference type="STRING" id="568860.SAMN05421811_104524"/>
<dbReference type="InterPro" id="IPR020904">
    <property type="entry name" value="Sc_DH/Rdtase_CS"/>
</dbReference>
<dbReference type="PANTHER" id="PTHR43639:SF1">
    <property type="entry name" value="SHORT-CHAIN DEHYDROGENASE_REDUCTASE FAMILY PROTEIN"/>
    <property type="match status" value="1"/>
</dbReference>
<comment type="similarity">
    <text evidence="1">Belongs to the short-chain dehydrogenases/reductases (SDR) family.</text>
</comment>
<dbReference type="PROSITE" id="PS00061">
    <property type="entry name" value="ADH_SHORT"/>
    <property type="match status" value="1"/>
</dbReference>
<proteinExistence type="inferred from homology"/>
<keyword evidence="4" id="KW-1185">Reference proteome</keyword>
<dbReference type="Proteomes" id="UP000199361">
    <property type="component" value="Unassembled WGS sequence"/>
</dbReference>
<dbReference type="EMBL" id="FOHX01000004">
    <property type="protein sequence ID" value="SET87988.1"/>
    <property type="molecule type" value="Genomic_DNA"/>
</dbReference>
<evidence type="ECO:0000313" key="3">
    <source>
        <dbReference type="EMBL" id="SET87988.1"/>
    </source>
</evidence>
<gene>
    <name evidence="3" type="ORF">SAMN05421811_104524</name>
</gene>
<sequence length="269" mass="28081">MDIAQAFDFTGYKVVLIGTGIGVNGPEDVASSSAAAFTRCGAEVLVAQATKEAAEATAEAIREAGGEPRVVVHDPRDPYGPQRLAADLPEGWDTVDTLVTHHFANDFGRFPDLSIEQFEETVRINLTGVYAASQAFLPHLKRSSRASMVHAGSIDGTYGNPNVVSYSASKGAVHSLVHVLAAELASSGIRVNGISRAGSSAMPLKTDIVAELGRATPLRPVAEPDEYAAAVLYLASRAASYVTGVLLPVDGGRTAATPGCSPGYTGYRH</sequence>
<organism evidence="3 4">
    <name type="scientific">Nonomuraea wenchangensis</name>
    <dbReference type="NCBI Taxonomy" id="568860"/>
    <lineage>
        <taxon>Bacteria</taxon>
        <taxon>Bacillati</taxon>
        <taxon>Actinomycetota</taxon>
        <taxon>Actinomycetes</taxon>
        <taxon>Streptosporangiales</taxon>
        <taxon>Streptosporangiaceae</taxon>
        <taxon>Nonomuraea</taxon>
    </lineage>
</organism>
<dbReference type="SUPFAM" id="SSF51735">
    <property type="entry name" value="NAD(P)-binding Rossmann-fold domains"/>
    <property type="match status" value="1"/>
</dbReference>
<dbReference type="PANTHER" id="PTHR43639">
    <property type="entry name" value="OXIDOREDUCTASE, SHORT-CHAIN DEHYDROGENASE/REDUCTASE FAMILY (AFU_ORTHOLOGUE AFUA_5G02870)"/>
    <property type="match status" value="1"/>
</dbReference>
<evidence type="ECO:0000256" key="1">
    <source>
        <dbReference type="ARBA" id="ARBA00006484"/>
    </source>
</evidence>